<sequence>MLQTDAEQNKIIAGFYALCGFRQVIGAIGRTHVRIPKNGGDVAQYYIYRKGYSSINIQVV</sequence>
<organism evidence="1 2">
    <name type="scientific">Euphydryas editha</name>
    <name type="common">Edith's checkerspot</name>
    <dbReference type="NCBI Taxonomy" id="104508"/>
    <lineage>
        <taxon>Eukaryota</taxon>
        <taxon>Metazoa</taxon>
        <taxon>Ecdysozoa</taxon>
        <taxon>Arthropoda</taxon>
        <taxon>Hexapoda</taxon>
        <taxon>Insecta</taxon>
        <taxon>Pterygota</taxon>
        <taxon>Neoptera</taxon>
        <taxon>Endopterygota</taxon>
        <taxon>Lepidoptera</taxon>
        <taxon>Glossata</taxon>
        <taxon>Ditrysia</taxon>
        <taxon>Papilionoidea</taxon>
        <taxon>Nymphalidae</taxon>
        <taxon>Nymphalinae</taxon>
        <taxon>Euphydryas</taxon>
    </lineage>
</organism>
<name>A0AAU9UFB8_EUPED</name>
<comment type="caution">
    <text evidence="1">The sequence shown here is derived from an EMBL/GenBank/DDBJ whole genome shotgun (WGS) entry which is preliminary data.</text>
</comment>
<evidence type="ECO:0000313" key="1">
    <source>
        <dbReference type="EMBL" id="CAH2096767.1"/>
    </source>
</evidence>
<dbReference type="EMBL" id="CAKOGL010000017">
    <property type="protein sequence ID" value="CAH2096767.1"/>
    <property type="molecule type" value="Genomic_DNA"/>
</dbReference>
<accession>A0AAU9UFB8</accession>
<dbReference type="Proteomes" id="UP001153954">
    <property type="component" value="Unassembled WGS sequence"/>
</dbReference>
<gene>
    <name evidence="1" type="ORF">EEDITHA_LOCUS12069</name>
</gene>
<reference evidence="1" key="1">
    <citation type="submission" date="2022-03" db="EMBL/GenBank/DDBJ databases">
        <authorList>
            <person name="Tunstrom K."/>
        </authorList>
    </citation>
    <scope>NUCLEOTIDE SEQUENCE</scope>
</reference>
<evidence type="ECO:0000313" key="2">
    <source>
        <dbReference type="Proteomes" id="UP001153954"/>
    </source>
</evidence>
<keyword evidence="2" id="KW-1185">Reference proteome</keyword>
<protein>
    <submittedName>
        <fullName evidence="1">Uncharacterized protein</fullName>
    </submittedName>
</protein>
<dbReference type="AlphaFoldDB" id="A0AAU9UFB8"/>
<proteinExistence type="predicted"/>